<dbReference type="InterPro" id="IPR036322">
    <property type="entry name" value="WD40_repeat_dom_sf"/>
</dbReference>
<reference evidence="2" key="1">
    <citation type="submission" date="2020-04" db="EMBL/GenBank/DDBJ databases">
        <authorList>
            <person name="Neveu A P."/>
        </authorList>
    </citation>
    <scope>NUCLEOTIDE SEQUENCE</scope>
    <source>
        <tissue evidence="2">Whole embryo</tissue>
    </source>
</reference>
<accession>A0A6F9DM35</accession>
<evidence type="ECO:0000256" key="1">
    <source>
        <dbReference type="PROSITE-ProRule" id="PRU00221"/>
    </source>
</evidence>
<dbReference type="Gene3D" id="2.130.10.10">
    <property type="entry name" value="YVTN repeat-like/Quinoprotein amine dehydrogenase"/>
    <property type="match status" value="1"/>
</dbReference>
<dbReference type="SMART" id="SM00320">
    <property type="entry name" value="WD40"/>
    <property type="match status" value="3"/>
</dbReference>
<name>A0A6F9DM35_9ASCI</name>
<dbReference type="InterPro" id="IPR037626">
    <property type="entry name" value="NUP37"/>
</dbReference>
<dbReference type="InterPro" id="IPR001680">
    <property type="entry name" value="WD40_rpt"/>
</dbReference>
<dbReference type="SUPFAM" id="SSF50978">
    <property type="entry name" value="WD40 repeat-like"/>
    <property type="match status" value="1"/>
</dbReference>
<dbReference type="Pfam" id="PF00400">
    <property type="entry name" value="WD40"/>
    <property type="match status" value="1"/>
</dbReference>
<proteinExistence type="evidence at transcript level"/>
<dbReference type="PROSITE" id="PS50294">
    <property type="entry name" value="WD_REPEATS_REGION"/>
    <property type="match status" value="1"/>
</dbReference>
<dbReference type="InterPro" id="IPR015943">
    <property type="entry name" value="WD40/YVTN_repeat-like_dom_sf"/>
</dbReference>
<dbReference type="AlphaFoldDB" id="A0A6F9DM35"/>
<dbReference type="EMBL" id="LR788650">
    <property type="protein sequence ID" value="CAB3264512.1"/>
    <property type="molecule type" value="mRNA"/>
</dbReference>
<dbReference type="GO" id="GO:0031080">
    <property type="term" value="C:nuclear pore outer ring"/>
    <property type="evidence" value="ECO:0007669"/>
    <property type="project" value="InterPro"/>
</dbReference>
<keyword evidence="1" id="KW-0853">WD repeat</keyword>
<organism evidence="2">
    <name type="scientific">Phallusia mammillata</name>
    <dbReference type="NCBI Taxonomy" id="59560"/>
    <lineage>
        <taxon>Eukaryota</taxon>
        <taxon>Metazoa</taxon>
        <taxon>Chordata</taxon>
        <taxon>Tunicata</taxon>
        <taxon>Ascidiacea</taxon>
        <taxon>Phlebobranchia</taxon>
        <taxon>Ascidiidae</taxon>
        <taxon>Phallusia</taxon>
    </lineage>
</organism>
<dbReference type="PROSITE" id="PS50082">
    <property type="entry name" value="WD_REPEATS_2"/>
    <property type="match status" value="1"/>
</dbReference>
<dbReference type="PANTHER" id="PTHR22806">
    <property type="entry name" value="NUCLEOPORIN NUP37 P37 -RELATED"/>
    <property type="match status" value="1"/>
</dbReference>
<feature type="repeat" description="WD" evidence="1">
    <location>
        <begin position="119"/>
        <end position="162"/>
    </location>
</feature>
<sequence>MNSEVTKTYISANSGIRAIEFCPYDAASNLLAFATENDLTLKSVEFSMEIIDQRHNFVAKVSDIYSFTMQHYGISCLSWSASSNMKYLPRLAKLAFGTDHGRVCILSTNFKEDTNTITLTGHQKSVNAVSFNSGSSVDILASCSDDHTCRLWDTVTGDVITILTLQYAGMDLTWHAVDSDKLMVAELSGTIRFYSCDSTEVDFKVQPITALECDQGILVSADWCPVNSQKVGACVGNEWVIWDMSKYGLPEESKQCHSGGSTKFRWSRHHEDVFLTQGRPKHTIKVHRLGHREILHHEVKNVGSGVSWHSKLPLLALAGNKCIEFVDLTSVSVA</sequence>
<gene>
    <name evidence="2" type="primary">Nup37</name>
</gene>
<evidence type="ECO:0000313" key="2">
    <source>
        <dbReference type="EMBL" id="CAB3264512.1"/>
    </source>
</evidence>
<protein>
    <submittedName>
        <fullName evidence="2">Nucleoporin Nup37</fullName>
    </submittedName>
</protein>
<dbReference type="PANTHER" id="PTHR22806:SF0">
    <property type="entry name" value="NUCLEOPORIN NUP37"/>
    <property type="match status" value="1"/>
</dbReference>